<dbReference type="Proteomes" id="UP000053144">
    <property type="component" value="Chromosome 10"/>
</dbReference>
<dbReference type="AlphaFoldDB" id="A0A0L9VKB4"/>
<evidence type="ECO:0000256" key="1">
    <source>
        <dbReference type="SAM" id="Coils"/>
    </source>
</evidence>
<proteinExistence type="predicted"/>
<sequence>MLVSTVGPSDSEYQMVTTRNMSLEDSTKIIRVLQQQMMEMQQRYEGELATLRAKNSTSVAKEKATDTKVRESGMKTVLEESTTISWEHHMVKTEHTTRMLSFVPTIMEV</sequence>
<gene>
    <name evidence="2" type="ORF">LR48_Vigan10g136300</name>
</gene>
<reference evidence="3" key="1">
    <citation type="journal article" date="2015" name="Proc. Natl. Acad. Sci. U.S.A.">
        <title>Genome sequencing of adzuki bean (Vigna angularis) provides insight into high starch and low fat accumulation and domestication.</title>
        <authorList>
            <person name="Yang K."/>
            <person name="Tian Z."/>
            <person name="Chen C."/>
            <person name="Luo L."/>
            <person name="Zhao B."/>
            <person name="Wang Z."/>
            <person name="Yu L."/>
            <person name="Li Y."/>
            <person name="Sun Y."/>
            <person name="Li W."/>
            <person name="Chen Y."/>
            <person name="Li Y."/>
            <person name="Zhang Y."/>
            <person name="Ai D."/>
            <person name="Zhao J."/>
            <person name="Shang C."/>
            <person name="Ma Y."/>
            <person name="Wu B."/>
            <person name="Wang M."/>
            <person name="Gao L."/>
            <person name="Sun D."/>
            <person name="Zhang P."/>
            <person name="Guo F."/>
            <person name="Wang W."/>
            <person name="Li Y."/>
            <person name="Wang J."/>
            <person name="Varshney R.K."/>
            <person name="Wang J."/>
            <person name="Ling H.Q."/>
            <person name="Wan P."/>
        </authorList>
    </citation>
    <scope>NUCLEOTIDE SEQUENCE</scope>
    <source>
        <strain evidence="3">cv. Jingnong 6</strain>
    </source>
</reference>
<protein>
    <submittedName>
        <fullName evidence="2">Uncharacterized protein</fullName>
    </submittedName>
</protein>
<accession>A0A0L9VKB4</accession>
<dbReference type="EMBL" id="CM003380">
    <property type="protein sequence ID" value="KOM55471.1"/>
    <property type="molecule type" value="Genomic_DNA"/>
</dbReference>
<name>A0A0L9VKB4_PHAAN</name>
<dbReference type="Gramene" id="KOM55471">
    <property type="protein sequence ID" value="KOM55471"/>
    <property type="gene ID" value="LR48_Vigan10g136300"/>
</dbReference>
<feature type="coiled-coil region" evidence="1">
    <location>
        <begin position="23"/>
        <end position="50"/>
    </location>
</feature>
<organism evidence="2 3">
    <name type="scientific">Phaseolus angularis</name>
    <name type="common">Azuki bean</name>
    <name type="synonym">Vigna angularis</name>
    <dbReference type="NCBI Taxonomy" id="3914"/>
    <lineage>
        <taxon>Eukaryota</taxon>
        <taxon>Viridiplantae</taxon>
        <taxon>Streptophyta</taxon>
        <taxon>Embryophyta</taxon>
        <taxon>Tracheophyta</taxon>
        <taxon>Spermatophyta</taxon>
        <taxon>Magnoliopsida</taxon>
        <taxon>eudicotyledons</taxon>
        <taxon>Gunneridae</taxon>
        <taxon>Pentapetalae</taxon>
        <taxon>rosids</taxon>
        <taxon>fabids</taxon>
        <taxon>Fabales</taxon>
        <taxon>Fabaceae</taxon>
        <taxon>Papilionoideae</taxon>
        <taxon>50 kb inversion clade</taxon>
        <taxon>NPAAA clade</taxon>
        <taxon>indigoferoid/millettioid clade</taxon>
        <taxon>Phaseoleae</taxon>
        <taxon>Vigna</taxon>
    </lineage>
</organism>
<keyword evidence="1" id="KW-0175">Coiled coil</keyword>
<evidence type="ECO:0000313" key="3">
    <source>
        <dbReference type="Proteomes" id="UP000053144"/>
    </source>
</evidence>
<evidence type="ECO:0000313" key="2">
    <source>
        <dbReference type="EMBL" id="KOM55471.1"/>
    </source>
</evidence>